<organism evidence="1 2">
    <name type="scientific">[Muricauda] lutisoli</name>
    <dbReference type="NCBI Taxonomy" id="2816035"/>
    <lineage>
        <taxon>Bacteria</taxon>
        <taxon>Pseudomonadati</taxon>
        <taxon>Bacteroidota</taxon>
        <taxon>Flavobacteriia</taxon>
        <taxon>Flavobacteriales</taxon>
        <taxon>Flavobacteriaceae</taxon>
        <taxon>Allomuricauda</taxon>
    </lineage>
</organism>
<proteinExistence type="predicted"/>
<evidence type="ECO:0000313" key="2">
    <source>
        <dbReference type="Proteomes" id="UP000664163"/>
    </source>
</evidence>
<accession>A0ABS3EY08</accession>
<dbReference type="Proteomes" id="UP000664163">
    <property type="component" value="Unassembled WGS sequence"/>
</dbReference>
<comment type="caution">
    <text evidence="1">The sequence shown here is derived from an EMBL/GenBank/DDBJ whole genome shotgun (WGS) entry which is preliminary data.</text>
</comment>
<reference evidence="1 2" key="1">
    <citation type="submission" date="2021-03" db="EMBL/GenBank/DDBJ databases">
        <title>Muricauda sp. CAU 1631 isolated from Incheon.</title>
        <authorList>
            <person name="Kim W."/>
        </authorList>
    </citation>
    <scope>NUCLEOTIDE SEQUENCE [LARGE SCALE GENOMIC DNA]</scope>
    <source>
        <strain evidence="1 2">CAU 1631</strain>
    </source>
</reference>
<dbReference type="EMBL" id="JAFLND010000003">
    <property type="protein sequence ID" value="MBO0331125.1"/>
    <property type="molecule type" value="Genomic_DNA"/>
</dbReference>
<keyword evidence="2" id="KW-1185">Reference proteome</keyword>
<gene>
    <name evidence="1" type="ORF">J0X13_11220</name>
</gene>
<evidence type="ECO:0000313" key="1">
    <source>
        <dbReference type="EMBL" id="MBO0331125.1"/>
    </source>
</evidence>
<sequence length="80" mass="9333">MGIYEFLMLSNEEQWDTLWDKGVYLTSFKSIDCSFRLYAIDKFYVEVEMCITKDSPIGMGVFAEGKKLEKYLEDGKLNLP</sequence>
<name>A0ABS3EY08_9FLAO</name>
<dbReference type="RefSeq" id="WP_207071528.1">
    <property type="nucleotide sequence ID" value="NZ_JAFLND010000003.1"/>
</dbReference>
<protein>
    <submittedName>
        <fullName evidence="1">Uncharacterized protein</fullName>
    </submittedName>
</protein>